<comment type="caution">
    <text evidence="1">The sequence shown here is derived from an EMBL/GenBank/DDBJ whole genome shotgun (WGS) entry which is preliminary data.</text>
</comment>
<evidence type="ECO:0000313" key="2">
    <source>
        <dbReference type="Proteomes" id="UP001066276"/>
    </source>
</evidence>
<sequence>MDRRVLQAMQLLQEAGRLDLLAANAARRARPARQAASGVAAAIAACSPPEGGEDVRRCRAPYLAFQLAGLHTSRGARAQVCFSCSDLKGA</sequence>
<evidence type="ECO:0000313" key="1">
    <source>
        <dbReference type="EMBL" id="KAJ1171695.1"/>
    </source>
</evidence>
<gene>
    <name evidence="1" type="ORF">NDU88_003553</name>
</gene>
<dbReference type="Proteomes" id="UP001066276">
    <property type="component" value="Chromosome 4_1"/>
</dbReference>
<keyword evidence="2" id="KW-1185">Reference proteome</keyword>
<name>A0AAV7T5M6_PLEWA</name>
<reference evidence="1" key="1">
    <citation type="journal article" date="2022" name="bioRxiv">
        <title>Sequencing and chromosome-scale assembly of the giantPleurodeles waltlgenome.</title>
        <authorList>
            <person name="Brown T."/>
            <person name="Elewa A."/>
            <person name="Iarovenko S."/>
            <person name="Subramanian E."/>
            <person name="Araus A.J."/>
            <person name="Petzold A."/>
            <person name="Susuki M."/>
            <person name="Suzuki K.-i.T."/>
            <person name="Hayashi T."/>
            <person name="Toyoda A."/>
            <person name="Oliveira C."/>
            <person name="Osipova E."/>
            <person name="Leigh N.D."/>
            <person name="Simon A."/>
            <person name="Yun M.H."/>
        </authorList>
    </citation>
    <scope>NUCLEOTIDE SEQUENCE</scope>
    <source>
        <strain evidence="1">20211129_DDA</strain>
        <tissue evidence="1">Liver</tissue>
    </source>
</reference>
<protein>
    <submittedName>
        <fullName evidence="1">Uncharacterized protein</fullName>
    </submittedName>
</protein>
<proteinExistence type="predicted"/>
<dbReference type="EMBL" id="JANPWB010000007">
    <property type="protein sequence ID" value="KAJ1171695.1"/>
    <property type="molecule type" value="Genomic_DNA"/>
</dbReference>
<accession>A0AAV7T5M6</accession>
<dbReference type="AlphaFoldDB" id="A0AAV7T5M6"/>
<organism evidence="1 2">
    <name type="scientific">Pleurodeles waltl</name>
    <name type="common">Iberian ribbed newt</name>
    <dbReference type="NCBI Taxonomy" id="8319"/>
    <lineage>
        <taxon>Eukaryota</taxon>
        <taxon>Metazoa</taxon>
        <taxon>Chordata</taxon>
        <taxon>Craniata</taxon>
        <taxon>Vertebrata</taxon>
        <taxon>Euteleostomi</taxon>
        <taxon>Amphibia</taxon>
        <taxon>Batrachia</taxon>
        <taxon>Caudata</taxon>
        <taxon>Salamandroidea</taxon>
        <taxon>Salamandridae</taxon>
        <taxon>Pleurodelinae</taxon>
        <taxon>Pleurodeles</taxon>
    </lineage>
</organism>